<dbReference type="EMBL" id="VOLR01000002">
    <property type="protein sequence ID" value="TWX62481.1"/>
    <property type="molecule type" value="Genomic_DNA"/>
</dbReference>
<comment type="caution">
    <text evidence="9">The sequence shown here is derived from an EMBL/GenBank/DDBJ whole genome shotgun (WGS) entry which is preliminary data.</text>
</comment>
<evidence type="ECO:0000313" key="10">
    <source>
        <dbReference type="Proteomes" id="UP000321525"/>
    </source>
</evidence>
<feature type="domain" description="Replication gene A protein-like" evidence="7">
    <location>
        <begin position="128"/>
        <end position="407"/>
    </location>
</feature>
<evidence type="ECO:0000256" key="5">
    <source>
        <dbReference type="ARBA" id="ARBA00022759"/>
    </source>
</evidence>
<dbReference type="InterPro" id="IPR008766">
    <property type="entry name" value="Replication_gene_A-like"/>
</dbReference>
<evidence type="ECO:0000313" key="9">
    <source>
        <dbReference type="EMBL" id="TWX65040.1"/>
    </source>
</evidence>
<evidence type="ECO:0000259" key="7">
    <source>
        <dbReference type="Pfam" id="PF05840"/>
    </source>
</evidence>
<evidence type="ECO:0000256" key="1">
    <source>
        <dbReference type="ARBA" id="ARBA00003293"/>
    </source>
</evidence>
<protein>
    <submittedName>
        <fullName evidence="9">Replication endonuclease</fullName>
    </submittedName>
</protein>
<reference evidence="9 11" key="1">
    <citation type="submission" date="2019-07" db="EMBL/GenBank/DDBJ databases">
        <title>Genomes of sea-ice associated Colwellia species.</title>
        <authorList>
            <person name="Bowman J.P."/>
        </authorList>
    </citation>
    <scope>NUCLEOTIDE SEQUENCE [LARGE SCALE GENOMIC DNA]</scope>
    <source>
        <strain evidence="8 10">ACAM 607</strain>
        <strain evidence="9 11">IC036</strain>
    </source>
</reference>
<evidence type="ECO:0000313" key="8">
    <source>
        <dbReference type="EMBL" id="TWX62481.1"/>
    </source>
</evidence>
<keyword evidence="5 9" id="KW-0255">Endonuclease</keyword>
<proteinExistence type="inferred from homology"/>
<dbReference type="RefSeq" id="WP_146797580.1">
    <property type="nucleotide sequence ID" value="NZ_VOLP01000003.1"/>
</dbReference>
<dbReference type="EMBL" id="VOLQ01000026">
    <property type="protein sequence ID" value="TWX65040.1"/>
    <property type="molecule type" value="Genomic_DNA"/>
</dbReference>
<comment type="function">
    <text evidence="1">Possible endonuclease which induces a single-strand cut and initiates DNA replication.</text>
</comment>
<dbReference type="GO" id="GO:0016787">
    <property type="term" value="F:hydrolase activity"/>
    <property type="evidence" value="ECO:0007669"/>
    <property type="project" value="UniProtKB-KW"/>
</dbReference>
<evidence type="ECO:0000256" key="2">
    <source>
        <dbReference type="ARBA" id="ARBA00009260"/>
    </source>
</evidence>
<gene>
    <name evidence="8" type="ORF">ESZ26_01170</name>
    <name evidence="9" type="ORF">ESZ27_13035</name>
</gene>
<sequence length="547" mass="63116">MNKHDINSPLLRKPNHIFELADSRNLPNNIECKITDINAVRLLPQKLAHLYFAKQYEIQQYAKSCAEYCRVIVIDPKNEALLKFFEPTNNTNPVTENSVNENNSVLSSVNEKTSKNYIVNRKVNKFPKSMYDQQRVYEFLCRYVIKFGVTPPVPTNKIQISGCLKRLVDNRWWKRSIQKLVTQANESAAITANVVSRTKQIYASNITTRNYLERVAMNRELLSSHFIINDAGQRFSLQEISDVNVSNPEVRKAELINRARGFEDLAESLGHEALFITITCPSKYHSSFSKSGARNPKWAGYMPDDSQRYLNKQWQKIRAELKRKDIQPYGFRVVEPQHDGTPHWHCLFFVKPEQVQPLEDIIRFYSLQVDGDEKGAMENRCDFKRIDPEKGSATGYILKYIVKNIDGKGLGEDKFGNDAITTAKRIKAWASCWRIRQFQQIGGASVSVWRELRRLKEKFFPESTIEKARIAADTSDWQGYIVAMGGIESKPKSHPIKLHYDVDINTKTGECSQSYYDGELVTKIKGLWFDGKALITRKLQWRIERLA</sequence>
<evidence type="ECO:0000256" key="3">
    <source>
        <dbReference type="ARBA" id="ARBA00022705"/>
    </source>
</evidence>
<dbReference type="Pfam" id="PF05840">
    <property type="entry name" value="Phage_GPA"/>
    <property type="match status" value="1"/>
</dbReference>
<dbReference type="Proteomes" id="UP000321525">
    <property type="component" value="Unassembled WGS sequence"/>
</dbReference>
<organism evidence="9 11">
    <name type="scientific">Colwellia hornerae</name>
    <dbReference type="NCBI Taxonomy" id="89402"/>
    <lineage>
        <taxon>Bacteria</taxon>
        <taxon>Pseudomonadati</taxon>
        <taxon>Pseudomonadota</taxon>
        <taxon>Gammaproteobacteria</taxon>
        <taxon>Alteromonadales</taxon>
        <taxon>Colwelliaceae</taxon>
        <taxon>Colwellia</taxon>
    </lineage>
</organism>
<dbReference type="Proteomes" id="UP000321917">
    <property type="component" value="Unassembled WGS sequence"/>
</dbReference>
<keyword evidence="6" id="KW-0378">Hydrolase</keyword>
<dbReference type="AlphaFoldDB" id="A0A5C6Q8R5"/>
<keyword evidence="4" id="KW-0540">Nuclease</keyword>
<keyword evidence="3" id="KW-0235">DNA replication</keyword>
<comment type="similarity">
    <text evidence="2">Belongs to the phage GPA family.</text>
</comment>
<keyword evidence="10" id="KW-1185">Reference proteome</keyword>
<dbReference type="GO" id="GO:0006260">
    <property type="term" value="P:DNA replication"/>
    <property type="evidence" value="ECO:0007669"/>
    <property type="project" value="UniProtKB-KW"/>
</dbReference>
<dbReference type="OrthoDB" id="5568266at2"/>
<evidence type="ECO:0000313" key="11">
    <source>
        <dbReference type="Proteomes" id="UP000321917"/>
    </source>
</evidence>
<evidence type="ECO:0000256" key="4">
    <source>
        <dbReference type="ARBA" id="ARBA00022722"/>
    </source>
</evidence>
<evidence type="ECO:0000256" key="6">
    <source>
        <dbReference type="ARBA" id="ARBA00022801"/>
    </source>
</evidence>
<accession>A0A5C6Q8R5</accession>
<dbReference type="GO" id="GO:0004519">
    <property type="term" value="F:endonuclease activity"/>
    <property type="evidence" value="ECO:0007669"/>
    <property type="project" value="UniProtKB-KW"/>
</dbReference>
<name>A0A5C6Q8R5_9GAMM</name>